<dbReference type="PIRSF" id="PIRSF006402">
    <property type="entry name" value="UCP006402_thioredoxin"/>
    <property type="match status" value="1"/>
</dbReference>
<dbReference type="RefSeq" id="WP_152190166.1">
    <property type="nucleotide sequence ID" value="NZ_WFKI01000020.1"/>
</dbReference>
<accession>A0A6L4WUH9</accession>
<dbReference type="PANTHER" id="PTHR42899">
    <property type="entry name" value="SPERMATOGENESIS-ASSOCIATED PROTEIN 20"/>
    <property type="match status" value="1"/>
</dbReference>
<dbReference type="SUPFAM" id="SSF48208">
    <property type="entry name" value="Six-hairpin glycosidases"/>
    <property type="match status" value="1"/>
</dbReference>
<dbReference type="SUPFAM" id="SSF52833">
    <property type="entry name" value="Thioredoxin-like"/>
    <property type="match status" value="1"/>
</dbReference>
<gene>
    <name evidence="3" type="ORF">GBG18_08435</name>
    <name evidence="2" type="ORF">GBG19_08835</name>
</gene>
<evidence type="ECO:0000259" key="1">
    <source>
        <dbReference type="Pfam" id="PF03190"/>
    </source>
</evidence>
<evidence type="ECO:0000313" key="3">
    <source>
        <dbReference type="EMBL" id="KAB7890752.1"/>
    </source>
</evidence>
<dbReference type="InterPro" id="IPR008928">
    <property type="entry name" value="6-hairpin_glycosidase_sf"/>
</dbReference>
<keyword evidence="4" id="KW-1185">Reference proteome</keyword>
<name>A0A6L4WUH9_9BACT</name>
<dbReference type="EMBL" id="WFKJ01000022">
    <property type="protein sequence ID" value="KAB7890752.1"/>
    <property type="molecule type" value="Genomic_DNA"/>
</dbReference>
<feature type="domain" description="Spermatogenesis-associated protein 20-like TRX" evidence="1">
    <location>
        <begin position="26"/>
        <end position="188"/>
    </location>
</feature>
<dbReference type="AlphaFoldDB" id="A0A6L4WUH9"/>
<dbReference type="Proteomes" id="UP000461010">
    <property type="component" value="Unassembled WGS sequence"/>
</dbReference>
<reference evidence="4 5" key="1">
    <citation type="submission" date="2019-10" db="EMBL/GenBank/DDBJ databases">
        <title>Poseidonibacter ostreae sp. nov., isolated from the gut of the Ostrea denselamellosa.</title>
        <authorList>
            <person name="Choi A."/>
        </authorList>
    </citation>
    <scope>NUCLEOTIDE SEQUENCE [LARGE SCALE GENOMIC DNA]</scope>
    <source>
        <strain evidence="2 5">SJOD-M-33</strain>
        <strain evidence="3 4">SJOD-M-5</strain>
    </source>
</reference>
<sequence>MKFKNLILLLFFPIFFLYLNAKETYTNSLINEDSPYLKQHSHNPVNWYAWNEEAFKKAKQENKAIFLSIGYSTCHWCHVMEEESFENIEVANILNKNYISIKIDREEMPHIDKYYQNVHSLINNRSGGWPLTVILTPNKKAFFANTYIPYDARNGSVGIREVLKNINDIFINENEKVVKTAQEIEEVLKEYENQSFKPTSLEKQIVDKYIKQVEDSFDEKYHGFSNRPKFPNASKIETLLDIYAITKNKKALEIATKTLKSMANGGIYDQIEGGFYRYSVDKMWMIPHFEKMLYTNAELLGVYSKAYRITNDIFYKNILDEIISFVDIRFNKQNLFYSASDADSLFDGKKEEGVYFVFVYDEVYEFLEQKGYDENQIENILEYFNIVLEGNFEYNYNNPYLTKKSLENIPINLQQIKKDLKEFREKKKYPFIDYKILTSWNSLYISSLFEAGKINKEYSKKGLKHLNILLENLYINNTLYHQKLIDKKPKVKALLEDYSFIITALLKAYDYSLDSKYLDMAKKLNKEAIVKFYKDKRWKMSDDSFIANADVYDSAYKSSLSNMIDNILKIAALDDDLNLQNIAKESIKSSSTILYSNPSSVSWLLRSYIAYENGYIVLKARKDMFKNKTMPDLPFILKKINRDKKYLACKIGVCFAYGNDFEKIIEDIKKIGFFN</sequence>
<protein>
    <submittedName>
        <fullName evidence="2">DUF255 domain-containing protein</fullName>
    </submittedName>
</protein>
<dbReference type="InterPro" id="IPR004879">
    <property type="entry name" value="Ssp411-like_TRX"/>
</dbReference>
<dbReference type="GO" id="GO:0005975">
    <property type="term" value="P:carbohydrate metabolic process"/>
    <property type="evidence" value="ECO:0007669"/>
    <property type="project" value="InterPro"/>
</dbReference>
<dbReference type="EMBL" id="WFKK01000024">
    <property type="protein sequence ID" value="KAB7888481.1"/>
    <property type="molecule type" value="Genomic_DNA"/>
</dbReference>
<dbReference type="Pfam" id="PF03190">
    <property type="entry name" value="Thioredox_DsbH"/>
    <property type="match status" value="1"/>
</dbReference>
<proteinExistence type="predicted"/>
<organism evidence="2 5">
    <name type="scientific">Poseidonibacter ostreae</name>
    <dbReference type="NCBI Taxonomy" id="2654171"/>
    <lineage>
        <taxon>Bacteria</taxon>
        <taxon>Pseudomonadati</taxon>
        <taxon>Campylobacterota</taxon>
        <taxon>Epsilonproteobacteria</taxon>
        <taxon>Campylobacterales</taxon>
        <taxon>Arcobacteraceae</taxon>
        <taxon>Poseidonibacter</taxon>
    </lineage>
</organism>
<dbReference type="Gene3D" id="3.40.30.10">
    <property type="entry name" value="Glutaredoxin"/>
    <property type="match status" value="1"/>
</dbReference>
<evidence type="ECO:0000313" key="4">
    <source>
        <dbReference type="Proteomes" id="UP000461010"/>
    </source>
</evidence>
<evidence type="ECO:0000313" key="2">
    <source>
        <dbReference type="EMBL" id="KAB7888481.1"/>
    </source>
</evidence>
<dbReference type="InterPro" id="IPR024705">
    <property type="entry name" value="Ssp411"/>
</dbReference>
<dbReference type="CDD" id="cd02955">
    <property type="entry name" value="SSP411"/>
    <property type="match status" value="1"/>
</dbReference>
<dbReference type="PANTHER" id="PTHR42899:SF1">
    <property type="entry name" value="SPERMATOGENESIS-ASSOCIATED PROTEIN 20"/>
    <property type="match status" value="1"/>
</dbReference>
<evidence type="ECO:0000313" key="5">
    <source>
        <dbReference type="Proteomes" id="UP000472839"/>
    </source>
</evidence>
<dbReference type="Proteomes" id="UP000472839">
    <property type="component" value="Unassembled WGS sequence"/>
</dbReference>
<dbReference type="InterPro" id="IPR036249">
    <property type="entry name" value="Thioredoxin-like_sf"/>
</dbReference>
<comment type="caution">
    <text evidence="2">The sequence shown here is derived from an EMBL/GenBank/DDBJ whole genome shotgun (WGS) entry which is preliminary data.</text>
</comment>